<keyword evidence="17" id="KW-1208">Phospholipid metabolism</keyword>
<evidence type="ECO:0000256" key="16">
    <source>
        <dbReference type="ARBA" id="ARBA00023209"/>
    </source>
</evidence>
<keyword evidence="11 24" id="KW-0812">Transmembrane</keyword>
<name>A0A087VU07_9BIFI</name>
<evidence type="ECO:0000256" key="17">
    <source>
        <dbReference type="ARBA" id="ARBA00023264"/>
    </source>
</evidence>
<keyword evidence="10 25" id="KW-0808">Transferase</keyword>
<proteinExistence type="inferred from homology"/>
<evidence type="ECO:0000256" key="18">
    <source>
        <dbReference type="ARBA" id="ARBA00029893"/>
    </source>
</evidence>
<gene>
    <name evidence="25" type="ORF">BINDI_0564</name>
</gene>
<evidence type="ECO:0000256" key="11">
    <source>
        <dbReference type="ARBA" id="ARBA00022692"/>
    </source>
</evidence>
<feature type="transmembrane region" description="Helical" evidence="24">
    <location>
        <begin position="262"/>
        <end position="286"/>
    </location>
</feature>
<evidence type="ECO:0000256" key="15">
    <source>
        <dbReference type="ARBA" id="ARBA00023136"/>
    </source>
</evidence>
<evidence type="ECO:0000313" key="26">
    <source>
        <dbReference type="Proteomes" id="UP000028569"/>
    </source>
</evidence>
<dbReference type="HOGENOM" id="CLU_037294_0_0_11"/>
<feature type="transmembrane region" description="Helical" evidence="24">
    <location>
        <begin position="101"/>
        <end position="119"/>
    </location>
</feature>
<evidence type="ECO:0000256" key="8">
    <source>
        <dbReference type="ARBA" id="ARBA00022475"/>
    </source>
</evidence>
<keyword evidence="15 24" id="KW-0472">Membrane</keyword>
<evidence type="ECO:0000256" key="23">
    <source>
        <dbReference type="ARBA" id="ARBA00033406"/>
    </source>
</evidence>
<evidence type="ECO:0000256" key="6">
    <source>
        <dbReference type="ARBA" id="ARBA00012487"/>
    </source>
</evidence>
<evidence type="ECO:0000256" key="3">
    <source>
        <dbReference type="ARBA" id="ARBA00005119"/>
    </source>
</evidence>
<evidence type="ECO:0000256" key="2">
    <source>
        <dbReference type="ARBA" id="ARBA00004651"/>
    </source>
</evidence>
<dbReference type="OrthoDB" id="9799199at2"/>
<keyword evidence="9" id="KW-0444">Lipid biosynthesis</keyword>
<feature type="transmembrane region" description="Helical" evidence="24">
    <location>
        <begin position="235"/>
        <end position="256"/>
    </location>
</feature>
<dbReference type="GO" id="GO:0004605">
    <property type="term" value="F:phosphatidate cytidylyltransferase activity"/>
    <property type="evidence" value="ECO:0007669"/>
    <property type="project" value="UniProtKB-EC"/>
</dbReference>
<comment type="subcellular location">
    <subcellularLocation>
        <location evidence="2">Cell membrane</location>
        <topology evidence="2">Multi-pass membrane protein</topology>
    </subcellularLocation>
</comment>
<dbReference type="EMBL" id="CP006018">
    <property type="protein sequence ID" value="AIC91842.1"/>
    <property type="molecule type" value="Genomic_DNA"/>
</dbReference>
<dbReference type="RefSeq" id="WP_033489999.1">
    <property type="nucleotide sequence ID" value="NZ_CP006018.1"/>
</dbReference>
<dbReference type="GO" id="GO:0005886">
    <property type="term" value="C:plasma membrane"/>
    <property type="evidence" value="ECO:0007669"/>
    <property type="project" value="UniProtKB-SubCell"/>
</dbReference>
<evidence type="ECO:0000256" key="21">
    <source>
        <dbReference type="ARBA" id="ARBA00032396"/>
    </source>
</evidence>
<evidence type="ECO:0000256" key="13">
    <source>
        <dbReference type="ARBA" id="ARBA00022989"/>
    </source>
</evidence>
<evidence type="ECO:0000256" key="22">
    <source>
        <dbReference type="ARBA" id="ARBA00032743"/>
    </source>
</evidence>
<dbReference type="KEGG" id="bii:BINDI_0564"/>
<evidence type="ECO:0000256" key="10">
    <source>
        <dbReference type="ARBA" id="ARBA00022679"/>
    </source>
</evidence>
<keyword evidence="16" id="KW-0594">Phospholipid biosynthesis</keyword>
<accession>A0A087VU07</accession>
<comment type="pathway">
    <text evidence="4">Lipid metabolism.</text>
</comment>
<keyword evidence="14" id="KW-0443">Lipid metabolism</keyword>
<comment type="similarity">
    <text evidence="5">Belongs to the CDS family.</text>
</comment>
<evidence type="ECO:0000256" key="1">
    <source>
        <dbReference type="ARBA" id="ARBA00001698"/>
    </source>
</evidence>
<feature type="transmembrane region" description="Helical" evidence="24">
    <location>
        <begin position="165"/>
        <end position="188"/>
    </location>
</feature>
<evidence type="ECO:0000256" key="5">
    <source>
        <dbReference type="ARBA" id="ARBA00010185"/>
    </source>
</evidence>
<evidence type="ECO:0000256" key="9">
    <source>
        <dbReference type="ARBA" id="ARBA00022516"/>
    </source>
</evidence>
<organism evidence="25 26">
    <name type="scientific">Bifidobacterium [indicum] DSM 20214 = LMG 11587</name>
    <dbReference type="NCBI Taxonomy" id="1341694"/>
    <lineage>
        <taxon>Bacteria</taxon>
        <taxon>Bacillati</taxon>
        <taxon>Actinomycetota</taxon>
        <taxon>Actinomycetes</taxon>
        <taxon>Bifidobacteriales</taxon>
        <taxon>Bifidobacteriaceae</taxon>
        <taxon>Bifidobacterium</taxon>
    </lineage>
</organism>
<evidence type="ECO:0000256" key="4">
    <source>
        <dbReference type="ARBA" id="ARBA00005189"/>
    </source>
</evidence>
<sequence length="329" mass="34382">MSTKESSAEKAGQDAVASLNKRTGRNMPQAVATGALLVILILACILIRIDAFIYLIVVFMTLGLWELRVDFASVGLHIPVVELWVCSAATMLASFYASDHVAVMTAGVLTTALVGALAATREHHLGGRLVKAVDAKLSGKNADTMADASYAGDTVSSRSNTVANVGVTILTVVYVTLLACLITLPISLGGHPAAHAFMVIFLPALSDIGGLLFGSLFGKHKISPRISPSKSLEGLAGSMLCCLIGALVIFASTYPSAQWGRIWWVALVMGVMVGVTGTVGDLSASLIKRDLGIKDMGHLLKGHGGVLDRVDSILMSAPFITLVLLVTGL</sequence>
<dbReference type="AlphaFoldDB" id="A0A087VU07"/>
<dbReference type="Pfam" id="PF01148">
    <property type="entry name" value="CTP_transf_1"/>
    <property type="match status" value="1"/>
</dbReference>
<evidence type="ECO:0000256" key="19">
    <source>
        <dbReference type="ARBA" id="ARBA00031825"/>
    </source>
</evidence>
<feature type="transmembrane region" description="Helical" evidence="24">
    <location>
        <begin position="194"/>
        <end position="214"/>
    </location>
</feature>
<comment type="pathway">
    <text evidence="3">Phospholipid metabolism; CDP-diacylglycerol biosynthesis; CDP-diacylglycerol from sn-glycerol 3-phosphate: step 3/3.</text>
</comment>
<keyword evidence="26" id="KW-1185">Reference proteome</keyword>
<evidence type="ECO:0000256" key="7">
    <source>
        <dbReference type="ARBA" id="ARBA00019373"/>
    </source>
</evidence>
<dbReference type="GO" id="GO:0016024">
    <property type="term" value="P:CDP-diacylglycerol biosynthetic process"/>
    <property type="evidence" value="ECO:0007669"/>
    <property type="project" value="TreeGrafter"/>
</dbReference>
<protein>
    <recommendedName>
        <fullName evidence="7">Phosphatidate cytidylyltransferase</fullName>
        <ecNumber evidence="6">2.7.7.41</ecNumber>
    </recommendedName>
    <alternativeName>
        <fullName evidence="20">CDP-DAG synthase</fullName>
    </alternativeName>
    <alternativeName>
        <fullName evidence="22">CDP-DG synthase</fullName>
    </alternativeName>
    <alternativeName>
        <fullName evidence="18">CDP-diacylglycerol synthase</fullName>
    </alternativeName>
    <alternativeName>
        <fullName evidence="21">CDP-diglyceride pyrophosphorylase</fullName>
    </alternativeName>
    <alternativeName>
        <fullName evidence="23">CDP-diglyceride synthase</fullName>
    </alternativeName>
    <alternativeName>
        <fullName evidence="19">CTP:phosphatidate cytidylyltransferase</fullName>
    </alternativeName>
</protein>
<keyword evidence="13 24" id="KW-1133">Transmembrane helix</keyword>
<evidence type="ECO:0000256" key="14">
    <source>
        <dbReference type="ARBA" id="ARBA00023098"/>
    </source>
</evidence>
<dbReference type="PANTHER" id="PTHR46382:SF1">
    <property type="entry name" value="PHOSPHATIDATE CYTIDYLYLTRANSFERASE"/>
    <property type="match status" value="1"/>
</dbReference>
<evidence type="ECO:0000256" key="12">
    <source>
        <dbReference type="ARBA" id="ARBA00022695"/>
    </source>
</evidence>
<feature type="transmembrane region" description="Helical" evidence="24">
    <location>
        <begin position="35"/>
        <end position="62"/>
    </location>
</feature>
<keyword evidence="12 25" id="KW-0548">Nucleotidyltransferase</keyword>
<keyword evidence="8" id="KW-1003">Cell membrane</keyword>
<evidence type="ECO:0000313" key="25">
    <source>
        <dbReference type="EMBL" id="AIC91842.1"/>
    </source>
</evidence>
<reference evidence="25 26" key="1">
    <citation type="journal article" date="2014" name="Appl. Environ. Microbiol.">
        <title>Genomic encyclopedia of type strains of the genus Bifidobacterium.</title>
        <authorList>
            <person name="Milani C."/>
            <person name="Lugli G.A."/>
            <person name="Duranti S."/>
            <person name="Turroni F."/>
            <person name="Bottacini F."/>
            <person name="Mangifesta M."/>
            <person name="Sanchez B."/>
            <person name="Viappiani A."/>
            <person name="Mancabelli L."/>
            <person name="Taminiau B."/>
            <person name="Delcenserie V."/>
            <person name="Barrangou R."/>
            <person name="Margolles A."/>
            <person name="van Sinderen D."/>
            <person name="Ventura M."/>
        </authorList>
    </citation>
    <scope>NUCLEOTIDE SEQUENCE [LARGE SCALE GENOMIC DNA]</scope>
    <source>
        <strain evidence="25 26">LMG 11587</strain>
    </source>
</reference>
<comment type="catalytic activity">
    <reaction evidence="1">
        <text>a 1,2-diacyl-sn-glycero-3-phosphate + CTP + H(+) = a CDP-1,2-diacyl-sn-glycerol + diphosphate</text>
        <dbReference type="Rhea" id="RHEA:16229"/>
        <dbReference type="ChEBI" id="CHEBI:15378"/>
        <dbReference type="ChEBI" id="CHEBI:33019"/>
        <dbReference type="ChEBI" id="CHEBI:37563"/>
        <dbReference type="ChEBI" id="CHEBI:58332"/>
        <dbReference type="ChEBI" id="CHEBI:58608"/>
        <dbReference type="EC" id="2.7.7.41"/>
    </reaction>
</comment>
<evidence type="ECO:0000256" key="24">
    <source>
        <dbReference type="SAM" id="Phobius"/>
    </source>
</evidence>
<dbReference type="EC" id="2.7.7.41" evidence="6"/>
<evidence type="ECO:0000256" key="20">
    <source>
        <dbReference type="ARBA" id="ARBA00032253"/>
    </source>
</evidence>
<dbReference type="Proteomes" id="UP000028569">
    <property type="component" value="Chromosome"/>
</dbReference>
<dbReference type="PANTHER" id="PTHR46382">
    <property type="entry name" value="PHOSPHATIDATE CYTIDYLYLTRANSFERASE"/>
    <property type="match status" value="1"/>
</dbReference>